<evidence type="ECO:0000256" key="3">
    <source>
        <dbReference type="ARBA" id="ARBA00022777"/>
    </source>
</evidence>
<dbReference type="InterPro" id="IPR050861">
    <property type="entry name" value="Dihydroxyacetone_Kinase"/>
</dbReference>
<dbReference type="VEuPathDB" id="FungiDB:H257_12630"/>
<evidence type="ECO:0000256" key="1">
    <source>
        <dbReference type="ARBA" id="ARBA00022679"/>
    </source>
</evidence>
<dbReference type="GO" id="GO:0019563">
    <property type="term" value="P:glycerol catabolic process"/>
    <property type="evidence" value="ECO:0007669"/>
    <property type="project" value="TreeGrafter"/>
</dbReference>
<keyword evidence="4" id="KW-0067">ATP-binding</keyword>
<dbReference type="PANTHER" id="PTHR28629">
    <property type="entry name" value="TRIOKINASE/FMN CYCLASE"/>
    <property type="match status" value="1"/>
</dbReference>
<dbReference type="GO" id="GO:0005829">
    <property type="term" value="C:cytosol"/>
    <property type="evidence" value="ECO:0007669"/>
    <property type="project" value="TreeGrafter"/>
</dbReference>
<evidence type="ECO:0000313" key="7">
    <source>
        <dbReference type="Proteomes" id="UP000265716"/>
    </source>
</evidence>
<dbReference type="InterPro" id="IPR004007">
    <property type="entry name" value="DhaL_dom"/>
</dbReference>
<accession>A0A397BZW8</accession>
<keyword evidence="2" id="KW-0547">Nucleotide-binding</keyword>
<dbReference type="Pfam" id="PF02734">
    <property type="entry name" value="Dak2"/>
    <property type="match status" value="1"/>
</dbReference>
<comment type="caution">
    <text evidence="6">The sequence shown here is derived from an EMBL/GenBank/DDBJ whole genome shotgun (WGS) entry which is preliminary data.</text>
</comment>
<evidence type="ECO:0000259" key="5">
    <source>
        <dbReference type="PROSITE" id="PS51481"/>
    </source>
</evidence>
<dbReference type="SUPFAM" id="SSF101473">
    <property type="entry name" value="DhaL-like"/>
    <property type="match status" value="1"/>
</dbReference>
<name>A0A397BZW8_APHAT</name>
<gene>
    <name evidence="6" type="ORF">DYB38_003553</name>
</gene>
<organism evidence="6 7">
    <name type="scientific">Aphanomyces astaci</name>
    <name type="common">Crayfish plague agent</name>
    <dbReference type="NCBI Taxonomy" id="112090"/>
    <lineage>
        <taxon>Eukaryota</taxon>
        <taxon>Sar</taxon>
        <taxon>Stramenopiles</taxon>
        <taxon>Oomycota</taxon>
        <taxon>Saprolegniomycetes</taxon>
        <taxon>Saprolegniales</taxon>
        <taxon>Verrucalvaceae</taxon>
        <taxon>Aphanomyces</taxon>
    </lineage>
</organism>
<dbReference type="PROSITE" id="PS51481">
    <property type="entry name" value="DHAK"/>
    <property type="match status" value="1"/>
</dbReference>
<dbReference type="GO" id="GO:0005524">
    <property type="term" value="F:ATP binding"/>
    <property type="evidence" value="ECO:0007669"/>
    <property type="project" value="UniProtKB-KW"/>
</dbReference>
<dbReference type="EMBL" id="QUTC01012635">
    <property type="protein sequence ID" value="RHY36128.1"/>
    <property type="molecule type" value="Genomic_DNA"/>
</dbReference>
<dbReference type="Gene3D" id="3.30.1180.20">
    <property type="entry name" value="Dihydroxyacetone kinase, domain 2"/>
    <property type="match status" value="1"/>
</dbReference>
<dbReference type="PANTHER" id="PTHR28629:SF4">
    <property type="entry name" value="TRIOKINASE_FMN CYCLASE"/>
    <property type="match status" value="1"/>
</dbReference>
<dbReference type="SUPFAM" id="SSF82549">
    <property type="entry name" value="DAK1/DegV-like"/>
    <property type="match status" value="1"/>
</dbReference>
<dbReference type="AlphaFoldDB" id="A0A397BZW8"/>
<sequence>MTTAFKMINSPTSVVDEMLRGLVHSSPDLCLVPDYRIVLHRDYNDLKQRQVTLLSGGGSGHEPAHAGYIGHGMLTGVICGDVFASPSTKQVLTAIRLAAGPHGCLIIVKNYTVSKQAFNATTLILTRYAKAGHRGLAGTVFVHKIAGAMAAQGFPLAKIAEQLQQLAIGTMGVAWNSCTLPGQSSRSVCSSIHFTDHLIVTDLHSRHIQPHEMEIGLGIHGEPGARTVNQLQSRATVAELLTTVQKGLDITRTNCLCLFDPRDVASEVGHDRVVVMVNNLGSTTSMELQVIVHDVRQYCVAQQLVVERVAVGSFMTALDMSGFSLTLWKLSEEQATAQLGWLDTPVTAAAWPARLGRFTDDNVVNVHDVAPAKPSSPSTLTITGELLKRAIYAATQSIIQAEADLTDWDTKTNWSTQLDGVAAVAKAASAGADATKRIAAHDAFGRTSYVGEEAVKNIPDPGTMAVAVWIQALVPHLQTE</sequence>
<dbReference type="Gene3D" id="1.25.40.340">
    <property type="match status" value="1"/>
</dbReference>
<keyword evidence="3" id="KW-0418">Kinase</keyword>
<keyword evidence="1" id="KW-0808">Transferase</keyword>
<reference evidence="6 7" key="1">
    <citation type="submission" date="2018-08" db="EMBL/GenBank/DDBJ databases">
        <title>Aphanomyces genome sequencing and annotation.</title>
        <authorList>
            <person name="Minardi D."/>
            <person name="Oidtmann B."/>
            <person name="Van Der Giezen M."/>
            <person name="Studholme D.J."/>
        </authorList>
    </citation>
    <scope>NUCLEOTIDE SEQUENCE [LARGE SCALE GENOMIC DNA]</scope>
    <source>
        <strain evidence="6 7">SA</strain>
    </source>
</reference>
<dbReference type="Proteomes" id="UP000265716">
    <property type="component" value="Unassembled WGS sequence"/>
</dbReference>
<feature type="domain" description="DhaK" evidence="5">
    <location>
        <begin position="10"/>
        <end position="351"/>
    </location>
</feature>
<dbReference type="GO" id="GO:0004371">
    <property type="term" value="F:glycerone kinase activity"/>
    <property type="evidence" value="ECO:0007669"/>
    <property type="project" value="InterPro"/>
</dbReference>
<evidence type="ECO:0000313" key="6">
    <source>
        <dbReference type="EMBL" id="RHY36128.1"/>
    </source>
</evidence>
<dbReference type="InterPro" id="IPR004006">
    <property type="entry name" value="DhaK_dom"/>
</dbReference>
<protein>
    <recommendedName>
        <fullName evidence="5">DhaK domain-containing protein</fullName>
    </recommendedName>
</protein>
<evidence type="ECO:0000256" key="2">
    <source>
        <dbReference type="ARBA" id="ARBA00022741"/>
    </source>
</evidence>
<proteinExistence type="predicted"/>
<dbReference type="VEuPathDB" id="FungiDB:H257_12629"/>
<dbReference type="Pfam" id="PF02733">
    <property type="entry name" value="Dak1"/>
    <property type="match status" value="2"/>
</dbReference>
<dbReference type="Gene3D" id="3.40.50.10440">
    <property type="entry name" value="Dihydroxyacetone kinase, domain 1"/>
    <property type="match status" value="2"/>
</dbReference>
<dbReference type="InterPro" id="IPR036117">
    <property type="entry name" value="DhaL_dom_sf"/>
</dbReference>
<evidence type="ECO:0000256" key="4">
    <source>
        <dbReference type="ARBA" id="ARBA00022840"/>
    </source>
</evidence>